<dbReference type="EMBL" id="JACHIU010000001">
    <property type="protein sequence ID" value="MBB6476030.1"/>
    <property type="molecule type" value="Genomic_DNA"/>
</dbReference>
<keyword evidence="2" id="KW-0560">Oxidoreductase</keyword>
<dbReference type="GO" id="GO:0047834">
    <property type="term" value="F:D-threo-aldose 1-dehydrogenase activity"/>
    <property type="evidence" value="ECO:0007669"/>
    <property type="project" value="UniProtKB-EC"/>
</dbReference>
<dbReference type="EC" id="1.1.1.122" evidence="2"/>
<dbReference type="CDD" id="cd19152">
    <property type="entry name" value="AKR_AKR15A"/>
    <property type="match status" value="1"/>
</dbReference>
<dbReference type="InterPro" id="IPR036812">
    <property type="entry name" value="NAD(P)_OxRdtase_dom_sf"/>
</dbReference>
<dbReference type="Gene3D" id="3.20.20.100">
    <property type="entry name" value="NADP-dependent oxidoreductase domain"/>
    <property type="match status" value="1"/>
</dbReference>
<organism evidence="2 3">
    <name type="scientific">Sphaerisporangium rubeum</name>
    <dbReference type="NCBI Taxonomy" id="321317"/>
    <lineage>
        <taxon>Bacteria</taxon>
        <taxon>Bacillati</taxon>
        <taxon>Actinomycetota</taxon>
        <taxon>Actinomycetes</taxon>
        <taxon>Streptosporangiales</taxon>
        <taxon>Streptosporangiaceae</taxon>
        <taxon>Sphaerisporangium</taxon>
    </lineage>
</organism>
<feature type="domain" description="NADP-dependent oxidoreductase" evidence="1">
    <location>
        <begin position="14"/>
        <end position="309"/>
    </location>
</feature>
<name>A0A7X0M8W4_9ACTN</name>
<gene>
    <name evidence="2" type="ORF">BJ992_005461</name>
</gene>
<protein>
    <submittedName>
        <fullName evidence="2">D-threo-aldose 1-dehydrogenase</fullName>
        <ecNumber evidence="2">1.1.1.122</ecNumber>
    </submittedName>
</protein>
<evidence type="ECO:0000259" key="1">
    <source>
        <dbReference type="Pfam" id="PF00248"/>
    </source>
</evidence>
<accession>A0A7X0M8W4</accession>
<dbReference type="Pfam" id="PF00248">
    <property type="entry name" value="Aldo_ket_red"/>
    <property type="match status" value="1"/>
</dbReference>
<dbReference type="InterPro" id="IPR023210">
    <property type="entry name" value="NADP_OxRdtase_dom"/>
</dbReference>
<dbReference type="InterPro" id="IPR020471">
    <property type="entry name" value="AKR"/>
</dbReference>
<evidence type="ECO:0000313" key="3">
    <source>
        <dbReference type="Proteomes" id="UP000555564"/>
    </source>
</evidence>
<evidence type="ECO:0000313" key="2">
    <source>
        <dbReference type="EMBL" id="MBB6476030.1"/>
    </source>
</evidence>
<dbReference type="AlphaFoldDB" id="A0A7X0M8W4"/>
<reference evidence="2 3" key="1">
    <citation type="submission" date="2020-08" db="EMBL/GenBank/DDBJ databases">
        <title>Sequencing the genomes of 1000 actinobacteria strains.</title>
        <authorList>
            <person name="Klenk H.-P."/>
        </authorList>
    </citation>
    <scope>NUCLEOTIDE SEQUENCE [LARGE SCALE GENOMIC DNA]</scope>
    <source>
        <strain evidence="2 3">DSM 44936</strain>
    </source>
</reference>
<dbReference type="RefSeq" id="WP_184985790.1">
    <property type="nucleotide sequence ID" value="NZ_BAAALO010000108.1"/>
</dbReference>
<comment type="caution">
    <text evidence="2">The sequence shown here is derived from an EMBL/GenBank/DDBJ whole genome shotgun (WGS) entry which is preliminary data.</text>
</comment>
<dbReference type="PANTHER" id="PTHR42686">
    <property type="entry name" value="GH17980P-RELATED"/>
    <property type="match status" value="1"/>
</dbReference>
<proteinExistence type="predicted"/>
<dbReference type="SUPFAM" id="SSF51430">
    <property type="entry name" value="NAD(P)-linked oxidoreductase"/>
    <property type="match status" value="1"/>
</dbReference>
<keyword evidence="3" id="KW-1185">Reference proteome</keyword>
<dbReference type="PANTHER" id="PTHR42686:SF1">
    <property type="entry name" value="GH17980P-RELATED"/>
    <property type="match status" value="1"/>
</dbReference>
<dbReference type="Proteomes" id="UP000555564">
    <property type="component" value="Unassembled WGS sequence"/>
</dbReference>
<dbReference type="GO" id="GO:0005829">
    <property type="term" value="C:cytosol"/>
    <property type="evidence" value="ECO:0007669"/>
    <property type="project" value="TreeGrafter"/>
</dbReference>
<sequence length="324" mass="35618">MQDVIVGRGARVTRLGVGTAPLGNLFTAVTDDQAAATVTAAWEAGVRYFDTAPHYGLGLSERRLGAALRQWPRGFYTVSTKVGRLLDPTEETGKDDEGFDVPRTHRRVWDFSRDGVRRSLESSLKRLGLDHVDIVLLHDPDDHWRQAVTEAYPALAELRSQGVVKAIGVGMNQWQMPARFVEETDLDVILLAGRHTLLDRSGTPLLDLCRTRGVPVIAAGVFNSGLLATHDATGTYDYAPPPEAVRTRVRHLTTLCDHHGVTLPQAALAYPLRHPAVVSVLVGVRSPEEIKANATLAATPVPESLWHDLQAQDFSLNDEKPRRR</sequence>